<evidence type="ECO:0000259" key="2">
    <source>
        <dbReference type="SMART" id="SM00382"/>
    </source>
</evidence>
<dbReference type="PROSITE" id="PS00674">
    <property type="entry name" value="AAA"/>
    <property type="match status" value="1"/>
</dbReference>
<sequence length="413" mass="44945">MESNLLPDTVWESFSFGQDHYLAVTSEPWHRLEPVAANCSPDTKADALSFAVSFRESRKVSSAPLHDAIYVERFSRLLPTWSVSEGSTDEEILGQWLTGGVSIPVTSFRRLSSLLGWLGKKDVAELVLAAGFSVPQGAAGAPTPTTTAGAKPSTRSRQPFCLPGRPVLEAFFKDHVIHVVEHAERYRRFGIAFPAAIVLHGPPGCGKTFAVERLGEHLGWPVFPIDSNSIASRYIHDTSKKIGEVFDRAMDAAPSLIVIDEMEAYLSDRQIHHSTGLHHVEEVGEFLRRIPEAGQGQVLVIGMTNRLEMIDAAILRRGRFDHVIEVGMPSAAETAELIKVLLADLPVEGTVDTEATAAALTGRPPSDIAFVIREAARLAARAGQSTLDDEMVQRALTCLQAHPPKASCNGHRL</sequence>
<dbReference type="Pfam" id="PF00004">
    <property type="entry name" value="AAA"/>
    <property type="match status" value="1"/>
</dbReference>
<dbReference type="AlphaFoldDB" id="A0A6B1F6M2"/>
<dbReference type="InterPro" id="IPR003959">
    <property type="entry name" value="ATPase_AAA_core"/>
</dbReference>
<dbReference type="Gene3D" id="1.10.8.60">
    <property type="match status" value="1"/>
</dbReference>
<dbReference type="InterPro" id="IPR003593">
    <property type="entry name" value="AAA+_ATPase"/>
</dbReference>
<dbReference type="SMART" id="SM00382">
    <property type="entry name" value="AAA"/>
    <property type="match status" value="1"/>
</dbReference>
<dbReference type="SUPFAM" id="SSF52540">
    <property type="entry name" value="P-loop containing nucleoside triphosphate hydrolases"/>
    <property type="match status" value="1"/>
</dbReference>
<comment type="similarity">
    <text evidence="1">Belongs to the AAA ATPase family.</text>
</comment>
<dbReference type="EMBL" id="VYDO01000174">
    <property type="protein sequence ID" value="MYG38399.1"/>
    <property type="molecule type" value="Genomic_DNA"/>
</dbReference>
<feature type="domain" description="AAA+ ATPase" evidence="2">
    <location>
        <begin position="193"/>
        <end position="330"/>
    </location>
</feature>
<dbReference type="GO" id="GO:0005524">
    <property type="term" value="F:ATP binding"/>
    <property type="evidence" value="ECO:0007669"/>
    <property type="project" value="UniProtKB-KW"/>
</dbReference>
<dbReference type="InterPro" id="IPR003960">
    <property type="entry name" value="ATPase_AAA_CS"/>
</dbReference>
<dbReference type="GO" id="GO:0016887">
    <property type="term" value="F:ATP hydrolysis activity"/>
    <property type="evidence" value="ECO:0007669"/>
    <property type="project" value="InterPro"/>
</dbReference>
<gene>
    <name evidence="3" type="ORF">F4162_05290</name>
</gene>
<evidence type="ECO:0000256" key="1">
    <source>
        <dbReference type="RuleBase" id="RU003651"/>
    </source>
</evidence>
<dbReference type="InterPro" id="IPR027417">
    <property type="entry name" value="P-loop_NTPase"/>
</dbReference>
<organism evidence="3">
    <name type="scientific">Synechococcus sp. SB0676_bin_10</name>
    <dbReference type="NCBI Taxonomy" id="2604869"/>
    <lineage>
        <taxon>Bacteria</taxon>
        <taxon>Bacillati</taxon>
        <taxon>Cyanobacteriota</taxon>
        <taxon>Cyanophyceae</taxon>
        <taxon>Synechococcales</taxon>
        <taxon>Synechococcaceae</taxon>
        <taxon>Synechococcus</taxon>
    </lineage>
</organism>
<accession>A0A6B1F6M2</accession>
<keyword evidence="1 3" id="KW-0067">ATP-binding</keyword>
<dbReference type="Gene3D" id="3.40.50.300">
    <property type="entry name" value="P-loop containing nucleotide triphosphate hydrolases"/>
    <property type="match status" value="1"/>
</dbReference>
<dbReference type="CDD" id="cd19481">
    <property type="entry name" value="RecA-like_protease"/>
    <property type="match status" value="1"/>
</dbReference>
<name>A0A6B1F6M2_9SYNE</name>
<proteinExistence type="inferred from homology"/>
<dbReference type="InterPro" id="IPR050168">
    <property type="entry name" value="AAA_ATPase_domain"/>
</dbReference>
<reference evidence="3" key="1">
    <citation type="submission" date="2019-09" db="EMBL/GenBank/DDBJ databases">
        <title>Characterisation of the sponge microbiome using genome-centric metagenomics.</title>
        <authorList>
            <person name="Engelberts J.P."/>
            <person name="Robbins S.J."/>
            <person name="De Goeij J.M."/>
            <person name="Aranda M."/>
            <person name="Bell S.C."/>
            <person name="Webster N.S."/>
        </authorList>
    </citation>
    <scope>NUCLEOTIDE SEQUENCE</scope>
    <source>
        <strain evidence="3">SB0676_bin_10</strain>
    </source>
</reference>
<comment type="caution">
    <text evidence="3">The sequence shown here is derived from an EMBL/GenBank/DDBJ whole genome shotgun (WGS) entry which is preliminary data.</text>
</comment>
<protein>
    <submittedName>
        <fullName evidence="3">ATP-binding protein</fullName>
    </submittedName>
</protein>
<keyword evidence="1" id="KW-0547">Nucleotide-binding</keyword>
<dbReference type="PANTHER" id="PTHR23077">
    <property type="entry name" value="AAA-FAMILY ATPASE"/>
    <property type="match status" value="1"/>
</dbReference>
<evidence type="ECO:0000313" key="3">
    <source>
        <dbReference type="EMBL" id="MYG38399.1"/>
    </source>
</evidence>